<evidence type="ECO:0000313" key="2">
    <source>
        <dbReference type="Proteomes" id="UP000789366"/>
    </source>
</evidence>
<organism evidence="1 2">
    <name type="scientific">Cetraspora pellucida</name>
    <dbReference type="NCBI Taxonomy" id="1433469"/>
    <lineage>
        <taxon>Eukaryota</taxon>
        <taxon>Fungi</taxon>
        <taxon>Fungi incertae sedis</taxon>
        <taxon>Mucoromycota</taxon>
        <taxon>Glomeromycotina</taxon>
        <taxon>Glomeromycetes</taxon>
        <taxon>Diversisporales</taxon>
        <taxon>Gigasporaceae</taxon>
        <taxon>Cetraspora</taxon>
    </lineage>
</organism>
<sequence length="238" mass="27817">MSSLTSLNLELYEVQSKRWPASGRHIMAQYDESTITVYQAFKPSIAHYAVENQKFGGPSFSWFLFLIHLIRLHFTFISINAMTWIKPNFAWMMYRSGWATKKDQERILAIKITLQGFQTILSNAVASTYGQVRNIFASEEEWNIALKTSDIRLQWDPDHGLVGEKLNRRAIQLGIRGKFLEQYSNEWIQSIEDITEFVKEQHKLVVEKKFDQVMTPFEMVYNVPKELSERIGLEIVNE</sequence>
<accession>A0ACA9L5M8</accession>
<keyword evidence="2" id="KW-1185">Reference proteome</keyword>
<comment type="caution">
    <text evidence="1">The sequence shown here is derived from an EMBL/GenBank/DDBJ whole genome shotgun (WGS) entry which is preliminary data.</text>
</comment>
<name>A0ACA9L5M8_9GLOM</name>
<dbReference type="Proteomes" id="UP000789366">
    <property type="component" value="Unassembled WGS sequence"/>
</dbReference>
<evidence type="ECO:0000313" key="1">
    <source>
        <dbReference type="EMBL" id="CAG8506993.1"/>
    </source>
</evidence>
<reference evidence="1" key="1">
    <citation type="submission" date="2021-06" db="EMBL/GenBank/DDBJ databases">
        <authorList>
            <person name="Kallberg Y."/>
            <person name="Tangrot J."/>
            <person name="Rosling A."/>
        </authorList>
    </citation>
    <scope>NUCLEOTIDE SEQUENCE</scope>
    <source>
        <strain evidence="1">28 12/20/2015</strain>
    </source>
</reference>
<gene>
    <name evidence="1" type="ORF">SPELUC_LOCUS3291</name>
</gene>
<protein>
    <submittedName>
        <fullName evidence="1">15595_t:CDS:1</fullName>
    </submittedName>
</protein>
<dbReference type="EMBL" id="CAJVPW010002468">
    <property type="protein sequence ID" value="CAG8506993.1"/>
    <property type="molecule type" value="Genomic_DNA"/>
</dbReference>
<proteinExistence type="predicted"/>